<sequence>MSDQTPFTSVNEGSDHPKYRIGGFQTEVPNNQAALQGEFNLGTNPTSDSNANVNANEGPSETPSTTEPTADEKSEQDQEREQRERRFKELMDSGIINLNQKDAKPGRQYTLPVVKPKLQ</sequence>
<feature type="region of interest" description="Disordered" evidence="1">
    <location>
        <begin position="37"/>
        <end position="119"/>
    </location>
</feature>
<dbReference type="OrthoDB" id="2399204at2759"/>
<gene>
    <name evidence="2" type="ORF">BGZ80_004797</name>
</gene>
<dbReference type="EMBL" id="JAAAID010002402">
    <property type="protein sequence ID" value="KAG0007335.1"/>
    <property type="molecule type" value="Genomic_DNA"/>
</dbReference>
<reference evidence="2" key="1">
    <citation type="journal article" date="2020" name="Fungal Divers.">
        <title>Resolving the Mortierellaceae phylogeny through synthesis of multi-gene phylogenetics and phylogenomics.</title>
        <authorList>
            <person name="Vandepol N."/>
            <person name="Liber J."/>
            <person name="Desiro A."/>
            <person name="Na H."/>
            <person name="Kennedy M."/>
            <person name="Barry K."/>
            <person name="Grigoriev I.V."/>
            <person name="Miller A.N."/>
            <person name="O'Donnell K."/>
            <person name="Stajich J.E."/>
            <person name="Bonito G."/>
        </authorList>
    </citation>
    <scope>NUCLEOTIDE SEQUENCE</scope>
    <source>
        <strain evidence="2">NRRL 2769</strain>
    </source>
</reference>
<keyword evidence="3" id="KW-1185">Reference proteome</keyword>
<proteinExistence type="predicted"/>
<organism evidence="2 3">
    <name type="scientific">Entomortierella chlamydospora</name>
    <dbReference type="NCBI Taxonomy" id="101097"/>
    <lineage>
        <taxon>Eukaryota</taxon>
        <taxon>Fungi</taxon>
        <taxon>Fungi incertae sedis</taxon>
        <taxon>Mucoromycota</taxon>
        <taxon>Mortierellomycotina</taxon>
        <taxon>Mortierellomycetes</taxon>
        <taxon>Mortierellales</taxon>
        <taxon>Mortierellaceae</taxon>
        <taxon>Entomortierella</taxon>
    </lineage>
</organism>
<feature type="compositionally biased region" description="Low complexity" evidence="1">
    <location>
        <begin position="59"/>
        <end position="68"/>
    </location>
</feature>
<dbReference type="AlphaFoldDB" id="A0A9P6MLP1"/>
<accession>A0A9P6MLP1</accession>
<evidence type="ECO:0000313" key="3">
    <source>
        <dbReference type="Proteomes" id="UP000703661"/>
    </source>
</evidence>
<feature type="compositionally biased region" description="Basic and acidic residues" evidence="1">
    <location>
        <begin position="70"/>
        <end position="91"/>
    </location>
</feature>
<evidence type="ECO:0000313" key="2">
    <source>
        <dbReference type="EMBL" id="KAG0007335.1"/>
    </source>
</evidence>
<protein>
    <submittedName>
        <fullName evidence="2">Uncharacterized protein</fullName>
    </submittedName>
</protein>
<comment type="caution">
    <text evidence="2">The sequence shown here is derived from an EMBL/GenBank/DDBJ whole genome shotgun (WGS) entry which is preliminary data.</text>
</comment>
<name>A0A9P6MLP1_9FUNG</name>
<feature type="region of interest" description="Disordered" evidence="1">
    <location>
        <begin position="1"/>
        <end position="24"/>
    </location>
</feature>
<feature type="compositionally biased region" description="Polar residues" evidence="1">
    <location>
        <begin position="1"/>
        <end position="12"/>
    </location>
</feature>
<dbReference type="Proteomes" id="UP000703661">
    <property type="component" value="Unassembled WGS sequence"/>
</dbReference>
<evidence type="ECO:0000256" key="1">
    <source>
        <dbReference type="SAM" id="MobiDB-lite"/>
    </source>
</evidence>
<feature type="compositionally biased region" description="Polar residues" evidence="1">
    <location>
        <begin position="41"/>
        <end position="57"/>
    </location>
</feature>